<dbReference type="AlphaFoldDB" id="A0A4R6BY51"/>
<evidence type="ECO:0000256" key="1">
    <source>
        <dbReference type="SAM" id="Phobius"/>
    </source>
</evidence>
<keyword evidence="1" id="KW-0812">Transmembrane</keyword>
<feature type="transmembrane region" description="Helical" evidence="1">
    <location>
        <begin position="164"/>
        <end position="183"/>
    </location>
</feature>
<comment type="caution">
    <text evidence="2">The sequence shown here is derived from an EMBL/GenBank/DDBJ whole genome shotgun (WGS) entry which is preliminary data.</text>
</comment>
<dbReference type="OrthoDB" id="2417618at2"/>
<evidence type="ECO:0000313" key="2">
    <source>
        <dbReference type="EMBL" id="TDM13355.1"/>
    </source>
</evidence>
<accession>A0A4R6BY51</accession>
<organism evidence="2 3">
    <name type="scientific">Macrococcus bovicus</name>
    <dbReference type="NCBI Taxonomy" id="69968"/>
    <lineage>
        <taxon>Bacteria</taxon>
        <taxon>Bacillati</taxon>
        <taxon>Bacillota</taxon>
        <taxon>Bacilli</taxon>
        <taxon>Bacillales</taxon>
        <taxon>Staphylococcaceae</taxon>
        <taxon>Macrococcus</taxon>
    </lineage>
</organism>
<keyword evidence="1" id="KW-1133">Transmembrane helix</keyword>
<dbReference type="Proteomes" id="UP000294843">
    <property type="component" value="Unassembled WGS sequence"/>
</dbReference>
<feature type="transmembrane region" description="Helical" evidence="1">
    <location>
        <begin position="269"/>
        <end position="292"/>
    </location>
</feature>
<protein>
    <submittedName>
        <fullName evidence="2">Uncharacterized protein</fullName>
    </submittedName>
</protein>
<feature type="transmembrane region" description="Helical" evidence="1">
    <location>
        <begin position="41"/>
        <end position="61"/>
    </location>
</feature>
<keyword evidence="1" id="KW-0472">Membrane</keyword>
<evidence type="ECO:0000313" key="3">
    <source>
        <dbReference type="Proteomes" id="UP000294843"/>
    </source>
</evidence>
<dbReference type="EMBL" id="SCWF01000012">
    <property type="protein sequence ID" value="TDM13355.1"/>
    <property type="molecule type" value="Genomic_DNA"/>
</dbReference>
<feature type="transmembrane region" description="Helical" evidence="1">
    <location>
        <begin position="214"/>
        <end position="235"/>
    </location>
</feature>
<gene>
    <name evidence="2" type="ORF">ERX55_09595</name>
</gene>
<sequence>MKHMLVLIGLLALLMETSLKMAHPFMITAPAAYFAEPERSTFLLTVILAFGVGQAVIPLALRELSLSLRAIMIIIGCGLLDKWLFSSTGYVLALGLGLFCAKFLRKSMGYVLLALGLFAVAIPLLILYFSSETFMDAAKFQELVTLYRSHDYLGYVTHSLQTDYIFIVVMALFVITPLLLIDLSGLKYRVMPAVILFSAGIMLKTLIISTESVLAFTILTLIGGLLQGVALYLLLRGAAGLALVPALISSSLITLFVFTALGIGDYKNLAVDIVLIRGTVIFIITAVIYFVLQRKMHANNPNILYNKEQT</sequence>
<feature type="transmembrane region" description="Helical" evidence="1">
    <location>
        <begin position="111"/>
        <end position="130"/>
    </location>
</feature>
<feature type="transmembrane region" description="Helical" evidence="1">
    <location>
        <begin position="242"/>
        <end position="263"/>
    </location>
</feature>
<dbReference type="RefSeq" id="WP_133452360.1">
    <property type="nucleotide sequence ID" value="NZ_SCWF01000012.1"/>
</dbReference>
<name>A0A4R6BY51_9STAP</name>
<keyword evidence="3" id="KW-1185">Reference proteome</keyword>
<proteinExistence type="predicted"/>
<reference evidence="2 3" key="1">
    <citation type="submission" date="2019-01" db="EMBL/GenBank/DDBJ databases">
        <title>Draft genome sequences of the type strains of six Macrococcus species.</title>
        <authorList>
            <person name="Mazhar S."/>
            <person name="Altermann E."/>
            <person name="Hill C."/>
            <person name="Mcauliffe O."/>
        </authorList>
    </citation>
    <scope>NUCLEOTIDE SEQUENCE [LARGE SCALE GENOMIC DNA]</scope>
    <source>
        <strain evidence="2 3">ATCC 51825</strain>
    </source>
</reference>